<protein>
    <submittedName>
        <fullName evidence="2">Uncharacterized protein</fullName>
    </submittedName>
</protein>
<name>A0A8H6VUQ5_9AGAR</name>
<evidence type="ECO:0000313" key="3">
    <source>
        <dbReference type="Proteomes" id="UP000636479"/>
    </source>
</evidence>
<dbReference type="Proteomes" id="UP000636479">
    <property type="component" value="Unassembled WGS sequence"/>
</dbReference>
<keyword evidence="3" id="KW-1185">Reference proteome</keyword>
<dbReference type="RefSeq" id="XP_037215094.1">
    <property type="nucleotide sequence ID" value="XM_037368168.1"/>
</dbReference>
<feature type="region of interest" description="Disordered" evidence="1">
    <location>
        <begin position="338"/>
        <end position="374"/>
    </location>
</feature>
<evidence type="ECO:0000256" key="1">
    <source>
        <dbReference type="SAM" id="MobiDB-lite"/>
    </source>
</evidence>
<gene>
    <name evidence="2" type="ORF">MIND_01164800</name>
</gene>
<sequence>MPYAYPPRSPTLSVATATTPAPELLALDFAGVELCPSPATALSCSYQSSHVLPASPRDSPVDNGPAFLSSPLEISSHGLDYDDDDDDRAPLLGPGAPEPSSSPGPRTRRLFPHATHSVFLGTSRAASIRAALAFPPRRRARTVDDTLPLRAVQHSPGPAPDGRTHVHAHSDGGIRAESPHTWRAFGLRRHATLPVFVFGAVPEEAVAPGPGPAGGFRGTDQRPRKARTSNSSWGDQLRLRESISPAAFGAATGAEELAELDEPVREALYVNAALRARGLAYEPVVPPASARAGEHVSANLSRRKYPVRVSSLNPGPVVSQDIAALHVAVEELLSETSQITSTPSLQARAPRQPQSRALPTPPLKLTAGSGRQNVTPLRAARSVPDFRSVRIAVSAS</sequence>
<evidence type="ECO:0000313" key="2">
    <source>
        <dbReference type="EMBL" id="KAF7292666.1"/>
    </source>
</evidence>
<feature type="region of interest" description="Disordered" evidence="1">
    <location>
        <begin position="153"/>
        <end position="175"/>
    </location>
</feature>
<dbReference type="OrthoDB" id="10667776at2759"/>
<dbReference type="EMBL" id="JACAZF010000011">
    <property type="protein sequence ID" value="KAF7292666.1"/>
    <property type="molecule type" value="Genomic_DNA"/>
</dbReference>
<comment type="caution">
    <text evidence="2">The sequence shown here is derived from an EMBL/GenBank/DDBJ whole genome shotgun (WGS) entry which is preliminary data.</text>
</comment>
<accession>A0A8H6VUQ5</accession>
<dbReference type="GeneID" id="59350684"/>
<organism evidence="2 3">
    <name type="scientific">Mycena indigotica</name>
    <dbReference type="NCBI Taxonomy" id="2126181"/>
    <lineage>
        <taxon>Eukaryota</taxon>
        <taxon>Fungi</taxon>
        <taxon>Dikarya</taxon>
        <taxon>Basidiomycota</taxon>
        <taxon>Agaricomycotina</taxon>
        <taxon>Agaricomycetes</taxon>
        <taxon>Agaricomycetidae</taxon>
        <taxon>Agaricales</taxon>
        <taxon>Marasmiineae</taxon>
        <taxon>Mycenaceae</taxon>
        <taxon>Mycena</taxon>
    </lineage>
</organism>
<reference evidence="2" key="1">
    <citation type="submission" date="2020-05" db="EMBL/GenBank/DDBJ databases">
        <title>Mycena genomes resolve the evolution of fungal bioluminescence.</title>
        <authorList>
            <person name="Tsai I.J."/>
        </authorList>
    </citation>
    <scope>NUCLEOTIDE SEQUENCE</scope>
    <source>
        <strain evidence="2">171206Taipei</strain>
    </source>
</reference>
<feature type="compositionally biased region" description="Basic and acidic residues" evidence="1">
    <location>
        <begin position="162"/>
        <end position="175"/>
    </location>
</feature>
<dbReference type="AlphaFoldDB" id="A0A8H6VUQ5"/>
<feature type="region of interest" description="Disordered" evidence="1">
    <location>
        <begin position="208"/>
        <end position="234"/>
    </location>
</feature>
<proteinExistence type="predicted"/>
<feature type="region of interest" description="Disordered" evidence="1">
    <location>
        <begin position="46"/>
        <end position="110"/>
    </location>
</feature>